<dbReference type="AlphaFoldDB" id="V7I560"/>
<evidence type="ECO:0000259" key="6">
    <source>
        <dbReference type="Pfam" id="PF01869"/>
    </source>
</evidence>
<dbReference type="Proteomes" id="UP000017747">
    <property type="component" value="Unassembled WGS sequence"/>
</dbReference>
<evidence type="ECO:0000256" key="1">
    <source>
        <dbReference type="ARBA" id="ARBA00001966"/>
    </source>
</evidence>
<dbReference type="FunFam" id="3.30.420.40:FF:000217">
    <property type="entry name" value="2-hydroxyisocaproyl-CoA dehydratase activator"/>
    <property type="match status" value="1"/>
</dbReference>
<dbReference type="RefSeq" id="WP_023389229.1">
    <property type="nucleotide sequence ID" value="NZ_AXUN02000189.1"/>
</dbReference>
<keyword evidence="5" id="KW-0411">Iron-sulfur</keyword>
<dbReference type="Gene3D" id="3.30.420.40">
    <property type="match status" value="2"/>
</dbReference>
<keyword evidence="8" id="KW-1185">Reference proteome</keyword>
<protein>
    <submittedName>
        <fullName evidence="7">2-hydroxyglutaryl-CoA dehydratase</fullName>
    </submittedName>
</protein>
<dbReference type="EMBL" id="AXUN02000189">
    <property type="protein sequence ID" value="ETA80092.1"/>
    <property type="molecule type" value="Genomic_DNA"/>
</dbReference>
<dbReference type="PANTHER" id="PTHR32329">
    <property type="entry name" value="BIFUNCTIONAL PROTEIN [INCLUDES 2-HYDROXYACYL-COA DEHYDRATASE (N-TER) AND ITS ACTIVATOR DOMAIN (C_TERM)-RELATED"/>
    <property type="match status" value="1"/>
</dbReference>
<dbReference type="STRING" id="994573.T472_0213360"/>
<evidence type="ECO:0000313" key="8">
    <source>
        <dbReference type="Proteomes" id="UP000017747"/>
    </source>
</evidence>
<reference evidence="7 8" key="1">
    <citation type="journal article" date="2014" name="Genome Announc.">
        <title>Genome Sequence of Youngiibacter fragilis, the Type Strain of the Genus Youngiibacter.</title>
        <authorList>
            <person name="Wawrik C.B."/>
            <person name="Callaghan A.V."/>
            <person name="Stamps B.W."/>
            <person name="Wawrik B."/>
        </authorList>
    </citation>
    <scope>NUCLEOTIDE SEQUENCE [LARGE SCALE GENOMIC DNA]</scope>
    <source>
        <strain evidence="7 8">232.1</strain>
    </source>
</reference>
<dbReference type="InterPro" id="IPR043129">
    <property type="entry name" value="ATPase_NBD"/>
</dbReference>
<dbReference type="SUPFAM" id="SSF53067">
    <property type="entry name" value="Actin-like ATPase domain"/>
    <property type="match status" value="1"/>
</dbReference>
<dbReference type="PATRIC" id="fig|994573.3.peg.2501"/>
<feature type="domain" description="ATPase BadF/BadG/BcrA/BcrD type" evidence="6">
    <location>
        <begin position="4"/>
        <end position="252"/>
    </location>
</feature>
<evidence type="ECO:0000256" key="4">
    <source>
        <dbReference type="ARBA" id="ARBA00023004"/>
    </source>
</evidence>
<comment type="cofactor">
    <cofactor evidence="1">
        <name>[4Fe-4S] cluster</name>
        <dbReference type="ChEBI" id="CHEBI:49883"/>
    </cofactor>
</comment>
<dbReference type="InterPro" id="IPR002731">
    <property type="entry name" value="ATPase_BadF"/>
</dbReference>
<dbReference type="GO" id="GO:0046872">
    <property type="term" value="F:metal ion binding"/>
    <property type="evidence" value="ECO:0007669"/>
    <property type="project" value="UniProtKB-KW"/>
</dbReference>
<name>V7I560_9CLOT</name>
<dbReference type="Pfam" id="PF01869">
    <property type="entry name" value="BcrAD_BadFG"/>
    <property type="match status" value="1"/>
</dbReference>
<organism evidence="7 8">
    <name type="scientific">Youngiibacter fragilis 232.1</name>
    <dbReference type="NCBI Taxonomy" id="994573"/>
    <lineage>
        <taxon>Bacteria</taxon>
        <taxon>Bacillati</taxon>
        <taxon>Bacillota</taxon>
        <taxon>Clostridia</taxon>
        <taxon>Eubacteriales</taxon>
        <taxon>Clostridiaceae</taxon>
        <taxon>Youngiibacter</taxon>
    </lineage>
</organism>
<evidence type="ECO:0000256" key="2">
    <source>
        <dbReference type="ARBA" id="ARBA00011738"/>
    </source>
</evidence>
<dbReference type="NCBIfam" id="TIGR00241">
    <property type="entry name" value="CoA_E_activ"/>
    <property type="match status" value="1"/>
</dbReference>
<dbReference type="eggNOG" id="COG1924">
    <property type="taxonomic scope" value="Bacteria"/>
</dbReference>
<comment type="caution">
    <text evidence="7">The sequence shown here is derived from an EMBL/GenBank/DDBJ whole genome shotgun (WGS) entry which is preliminary data.</text>
</comment>
<keyword evidence="4" id="KW-0408">Iron</keyword>
<sequence>MVTLGIDIGSTTSKCVLLRNGVDIVAKSLVPGGIGTSSPDRAVAEALEKSGLGLGDISYTVVTGYGRTNFKSADMQVSELSCHAIGGRFVFPKLRTIIDIGGQDVKVVSLSDSGKMVNFLMNDKCAAGTGRFLDVMAGVLQIKLSDIENLAAIADKPSSISSTCTVFAESEVISQLANGATIPNVVAGICDSVASRTASMVKRIGVTEQVCMGGGVAQNGGVRKAIEKSLGVPIAYSPLSQLFGALGAAIYAYNKINQVK</sequence>
<evidence type="ECO:0000256" key="5">
    <source>
        <dbReference type="ARBA" id="ARBA00023014"/>
    </source>
</evidence>
<evidence type="ECO:0000313" key="7">
    <source>
        <dbReference type="EMBL" id="ETA80092.1"/>
    </source>
</evidence>
<comment type="subunit">
    <text evidence="2">Homodimer.</text>
</comment>
<accession>V7I560</accession>
<dbReference type="InterPro" id="IPR051805">
    <property type="entry name" value="Dehydratase_Activator_Redct"/>
</dbReference>
<dbReference type="InterPro" id="IPR008275">
    <property type="entry name" value="CoA_E_activase_dom"/>
</dbReference>
<keyword evidence="3" id="KW-0479">Metal-binding</keyword>
<dbReference type="PANTHER" id="PTHR32329:SF2">
    <property type="entry name" value="BIFUNCTIONAL PROTEIN [INCLUDES 2-HYDROXYACYL-COA DEHYDRATASE (N-TER) AND ITS ACTIVATOR DOMAIN (C_TERM)"/>
    <property type="match status" value="1"/>
</dbReference>
<dbReference type="GO" id="GO:0051536">
    <property type="term" value="F:iron-sulfur cluster binding"/>
    <property type="evidence" value="ECO:0007669"/>
    <property type="project" value="UniProtKB-KW"/>
</dbReference>
<evidence type="ECO:0000256" key="3">
    <source>
        <dbReference type="ARBA" id="ARBA00022723"/>
    </source>
</evidence>
<dbReference type="OrthoDB" id="9778513at2"/>
<gene>
    <name evidence="7" type="ORF">T472_0213360</name>
</gene>
<proteinExistence type="predicted"/>